<dbReference type="KEGG" id="orp:MOP44_25515"/>
<evidence type="ECO:0000313" key="2">
    <source>
        <dbReference type="EMBL" id="UWZ83903.1"/>
    </source>
</evidence>
<evidence type="ECO:0000259" key="1">
    <source>
        <dbReference type="Pfam" id="PF03551"/>
    </source>
</evidence>
<organism evidence="2 3">
    <name type="scientific">Occallatibacter riparius</name>
    <dbReference type="NCBI Taxonomy" id="1002689"/>
    <lineage>
        <taxon>Bacteria</taxon>
        <taxon>Pseudomonadati</taxon>
        <taxon>Acidobacteriota</taxon>
        <taxon>Terriglobia</taxon>
        <taxon>Terriglobales</taxon>
        <taxon>Acidobacteriaceae</taxon>
        <taxon>Occallatibacter</taxon>
    </lineage>
</organism>
<proteinExistence type="predicted"/>
<dbReference type="InterPro" id="IPR036388">
    <property type="entry name" value="WH-like_DNA-bd_sf"/>
</dbReference>
<evidence type="ECO:0000313" key="3">
    <source>
        <dbReference type="Proteomes" id="UP001059380"/>
    </source>
</evidence>
<sequence>MSPEKLDLLQGTLDLMVLQTLAAMGSLHGYGIARRIEQVSANEVLLNQGTIYASLVRLEQRGWIESEWGVSGNNRKAKFYSITKSGRRRLAEDTQYWQRLTGVIDRIFAMDPNAEEETGEA</sequence>
<dbReference type="Gene3D" id="1.10.10.10">
    <property type="entry name" value="Winged helix-like DNA-binding domain superfamily/Winged helix DNA-binding domain"/>
    <property type="match status" value="1"/>
</dbReference>
<gene>
    <name evidence="2" type="ORF">MOP44_25515</name>
</gene>
<keyword evidence="3" id="KW-1185">Reference proteome</keyword>
<accession>A0A9J7BMN7</accession>
<dbReference type="InterPro" id="IPR052509">
    <property type="entry name" value="Metal_resp_DNA-bind_regulator"/>
</dbReference>
<dbReference type="PANTHER" id="PTHR33169:SF14">
    <property type="entry name" value="TRANSCRIPTIONAL REGULATOR RV3488"/>
    <property type="match status" value="1"/>
</dbReference>
<dbReference type="RefSeq" id="WP_260793398.1">
    <property type="nucleotide sequence ID" value="NZ_CP093313.1"/>
</dbReference>
<dbReference type="PANTHER" id="PTHR33169">
    <property type="entry name" value="PADR-FAMILY TRANSCRIPTIONAL REGULATOR"/>
    <property type="match status" value="1"/>
</dbReference>
<dbReference type="AlphaFoldDB" id="A0A9J7BMN7"/>
<dbReference type="Pfam" id="PF03551">
    <property type="entry name" value="PadR"/>
    <property type="match status" value="1"/>
</dbReference>
<dbReference type="SUPFAM" id="SSF46785">
    <property type="entry name" value="Winged helix' DNA-binding domain"/>
    <property type="match status" value="1"/>
</dbReference>
<dbReference type="EMBL" id="CP093313">
    <property type="protein sequence ID" value="UWZ83903.1"/>
    <property type="molecule type" value="Genomic_DNA"/>
</dbReference>
<dbReference type="InterPro" id="IPR005149">
    <property type="entry name" value="Tscrpt_reg_PadR_N"/>
</dbReference>
<dbReference type="NCBIfam" id="TIGR03433">
    <property type="entry name" value="padR_acidobact"/>
    <property type="match status" value="1"/>
</dbReference>
<dbReference type="Proteomes" id="UP001059380">
    <property type="component" value="Chromosome"/>
</dbReference>
<protein>
    <submittedName>
        <fullName evidence="2">PadR family transcriptional regulator</fullName>
    </submittedName>
</protein>
<dbReference type="InterPro" id="IPR017799">
    <property type="entry name" value="Tscrpt_reg_PadR_acidobac-type"/>
</dbReference>
<feature type="domain" description="Transcription regulator PadR N-terminal" evidence="1">
    <location>
        <begin position="17"/>
        <end position="92"/>
    </location>
</feature>
<name>A0A9J7BMN7_9BACT</name>
<reference evidence="2" key="1">
    <citation type="submission" date="2021-04" db="EMBL/GenBank/DDBJ databases">
        <title>Phylogenetic analysis of Acidobacteriaceae.</title>
        <authorList>
            <person name="Qiu L."/>
            <person name="Zhang Q."/>
        </authorList>
    </citation>
    <scope>NUCLEOTIDE SEQUENCE</scope>
    <source>
        <strain evidence="2">DSM 25168</strain>
    </source>
</reference>
<dbReference type="InterPro" id="IPR036390">
    <property type="entry name" value="WH_DNA-bd_sf"/>
</dbReference>